<organism evidence="1 2">
    <name type="scientific">Maudiozyma humilis</name>
    <name type="common">Sour dough yeast</name>
    <name type="synonym">Kazachstania humilis</name>
    <dbReference type="NCBI Taxonomy" id="51915"/>
    <lineage>
        <taxon>Eukaryota</taxon>
        <taxon>Fungi</taxon>
        <taxon>Dikarya</taxon>
        <taxon>Ascomycota</taxon>
        <taxon>Saccharomycotina</taxon>
        <taxon>Saccharomycetes</taxon>
        <taxon>Saccharomycetales</taxon>
        <taxon>Saccharomycetaceae</taxon>
        <taxon>Maudiozyma</taxon>
    </lineage>
</organism>
<dbReference type="EMBL" id="BTGD01000005">
    <property type="protein sequence ID" value="GMM55291.1"/>
    <property type="molecule type" value="Genomic_DNA"/>
</dbReference>
<proteinExistence type="predicted"/>
<dbReference type="Pfam" id="PF08568">
    <property type="entry name" value="Kinetochor_Ybp2"/>
    <property type="match status" value="1"/>
</dbReference>
<name>A0AAV5RUX3_MAUHU</name>
<dbReference type="GO" id="GO:0005737">
    <property type="term" value="C:cytoplasm"/>
    <property type="evidence" value="ECO:0007669"/>
    <property type="project" value="TreeGrafter"/>
</dbReference>
<evidence type="ECO:0000313" key="1">
    <source>
        <dbReference type="EMBL" id="GMM55291.1"/>
    </source>
</evidence>
<accession>A0AAV5RUX3</accession>
<dbReference type="PANTHER" id="PTHR28020:SF1">
    <property type="entry name" value="YAP1-BINDING PROTEIN 1-RELATED"/>
    <property type="match status" value="1"/>
</dbReference>
<gene>
    <name evidence="1" type="ORF">DAKH74_019070</name>
</gene>
<dbReference type="InterPro" id="IPR040347">
    <property type="entry name" value="YBP1/2"/>
</dbReference>
<dbReference type="AlphaFoldDB" id="A0AAV5RUX3"/>
<protein>
    <submittedName>
        <fullName evidence="1">Ybp2 protein</fullName>
    </submittedName>
</protein>
<reference evidence="1 2" key="1">
    <citation type="journal article" date="2023" name="Elife">
        <title>Identification of key yeast species and microbe-microbe interactions impacting larval growth of Drosophila in the wild.</title>
        <authorList>
            <person name="Mure A."/>
            <person name="Sugiura Y."/>
            <person name="Maeda R."/>
            <person name="Honda K."/>
            <person name="Sakurai N."/>
            <person name="Takahashi Y."/>
            <person name="Watada M."/>
            <person name="Katoh T."/>
            <person name="Gotoh A."/>
            <person name="Gotoh Y."/>
            <person name="Taniguchi I."/>
            <person name="Nakamura K."/>
            <person name="Hayashi T."/>
            <person name="Katayama T."/>
            <person name="Uemura T."/>
            <person name="Hattori Y."/>
        </authorList>
    </citation>
    <scope>NUCLEOTIDE SEQUENCE [LARGE SCALE GENOMIC DNA]</scope>
    <source>
        <strain evidence="1 2">KH-74</strain>
    </source>
</reference>
<dbReference type="Proteomes" id="UP001377567">
    <property type="component" value="Unassembled WGS sequence"/>
</dbReference>
<keyword evidence="2" id="KW-1185">Reference proteome</keyword>
<evidence type="ECO:0000313" key="2">
    <source>
        <dbReference type="Proteomes" id="UP001377567"/>
    </source>
</evidence>
<dbReference type="InterPro" id="IPR013877">
    <property type="entry name" value="YAP-bd/ALF4/Glomulin"/>
</dbReference>
<dbReference type="GO" id="GO:0034599">
    <property type="term" value="P:cellular response to oxidative stress"/>
    <property type="evidence" value="ECO:0007669"/>
    <property type="project" value="InterPro"/>
</dbReference>
<comment type="caution">
    <text evidence="1">The sequence shown here is derived from an EMBL/GenBank/DDBJ whole genome shotgun (WGS) entry which is preliminary data.</text>
</comment>
<sequence length="658" mass="73516">MADNEDLCELLTHAFEESAKDPVSLVTVIDVYATQLQTTGTFGEKEKYLKTLLELMTKNKETVAEIGWDLPKILLQFVATDNIGFDKKLSQNGVVSTLMKCFNEIALSGNAKECLITACELLSDLKIDAMSEEVELGQGTEDIYTPVNVNEFIPDLKLHILVQLMIACVQRVKTLYPSKFLGLIVSAISQFAHANIDAMHDSKFLLKRVYEFCINYSKFQENRAIPTDVSGGDASADDLEKIATDERALECKLIVNLFTHTLSLGFKHIEPYFDMNYFSDMAKLAGGKDDGDDAMDPELKDLCSKYYLLAILYDVDIEQELNAYLEESQSIYTTAMDKVKMAEKEDDKEKLNQFIYKLSYAFSVQKTLSEKALKPDPYGIVILSAVFYVEEGRHALEDISITQALYLYIRCASASLYSELYNSKAVESSARYWLWLAITQNSTNELRDELAKVPTLITAVFLQLLLLKNCTQPDERVKGISFTLLSRVLCLIPEDAAFDFILDTLLMCPYISARCHILMVLKTMMLKPMQTNAANGTDTIAAQVQTLNIGDTSKQETTTAAPPQLPPRPYILANEHRMAAVHSLALMSLEESRKDPASKALATLLLTYLNFYAALRAKWDRSLRAALHAAVAEAYGPDAAEPIPETGFIKLANDTLAE</sequence>
<dbReference type="PANTHER" id="PTHR28020">
    <property type="entry name" value="YAP1-BINDING PROTEIN 1-RELATED"/>
    <property type="match status" value="1"/>
</dbReference>